<protein>
    <submittedName>
        <fullName evidence="1">Uncharacterized protein</fullName>
    </submittedName>
</protein>
<dbReference type="Proteomes" id="UP000194469">
    <property type="component" value="Unassembled WGS sequence"/>
</dbReference>
<organism evidence="1 2">
    <name type="scientific">Sphingopyxis terrae subsp. ummariensis</name>
    <dbReference type="NCBI Taxonomy" id="429001"/>
    <lineage>
        <taxon>Bacteria</taxon>
        <taxon>Pseudomonadati</taxon>
        <taxon>Pseudomonadota</taxon>
        <taxon>Alphaproteobacteria</taxon>
        <taxon>Sphingomonadales</taxon>
        <taxon>Sphingomonadaceae</taxon>
        <taxon>Sphingopyxis</taxon>
    </lineage>
</organism>
<dbReference type="AlphaFoldDB" id="A0A1Y6FUR3"/>
<gene>
    <name evidence="1" type="ORF">SAMN06295984_2050</name>
</gene>
<dbReference type="EMBL" id="FXWL01000002">
    <property type="protein sequence ID" value="SMQ76612.1"/>
    <property type="molecule type" value="Genomic_DNA"/>
</dbReference>
<sequence>MTLPTLNRMATGASCFGEGEIMSDTIMFTVRKLQHQVPATETRIDDALIAVSSLMTTIVTARRDAERLRPAQGHATIQRLAKAQMALIDASGGVLRVHGELTDMARETAGLDLHECPPAAAGRDAAHGGAAG</sequence>
<proteinExistence type="predicted"/>
<evidence type="ECO:0000313" key="1">
    <source>
        <dbReference type="EMBL" id="SMQ76612.1"/>
    </source>
</evidence>
<keyword evidence="2" id="KW-1185">Reference proteome</keyword>
<accession>A0A1Y6FUR3</accession>
<reference evidence="2" key="1">
    <citation type="submission" date="2017-04" db="EMBL/GenBank/DDBJ databases">
        <authorList>
            <person name="Varghese N."/>
            <person name="Submissions S."/>
        </authorList>
    </citation>
    <scope>NUCLEOTIDE SEQUENCE [LARGE SCALE GENOMIC DNA]</scope>
    <source>
        <strain evidence="2">UI2</strain>
    </source>
</reference>
<evidence type="ECO:0000313" key="2">
    <source>
        <dbReference type="Proteomes" id="UP000194469"/>
    </source>
</evidence>
<name>A0A1Y6FUR3_9SPHN</name>